<protein>
    <submittedName>
        <fullName evidence="1">Uncharacterized protein</fullName>
    </submittedName>
</protein>
<accession>A0A7X2T490</accession>
<name>A0A7X2T490_9FIRM</name>
<dbReference type="AlphaFoldDB" id="A0A7X2T490"/>
<comment type="caution">
    <text evidence="1">The sequence shown here is derived from an EMBL/GenBank/DDBJ whole genome shotgun (WGS) entry which is preliminary data.</text>
</comment>
<organism evidence="1 2">
    <name type="scientific">Floccifex porci</name>
    <dbReference type="NCBI Taxonomy" id="2606629"/>
    <lineage>
        <taxon>Bacteria</taxon>
        <taxon>Bacillati</taxon>
        <taxon>Bacillota</taxon>
        <taxon>Erysipelotrichia</taxon>
        <taxon>Erysipelotrichales</taxon>
        <taxon>Erysipelotrichaceae</taxon>
        <taxon>Floccifex</taxon>
    </lineage>
</organism>
<keyword evidence="2" id="KW-1185">Reference proteome</keyword>
<sequence>MKYIYKTICPKIKEESSFFECLNAIGILENCKWKTMFDSYIDVLHKYGNGPSEDEKNKKCLLKEMGYSFHDPKDYKGYALLKRGSHYYAFVHGILYGIINPEYLDPFEEYEMYIKDFHYDYQYNILKHENTSTSTFQYSNPNPNGNLSEDCSIRAISHSLNINWHEALDQIAIVAYKMNRIHLNHIEVIEKVLEINHFIKHKPLANVLNVYQFSKKIKDLQGPVLLYTGKNHITCLKKINGEYKIYDAWDCSRERAYAYFTLEKEEMEKGYLDRIVIHPVYKEGIIYKQEGNKVYVSFEDQDRILGLSWVLEHCDIIK</sequence>
<dbReference type="EMBL" id="VUMM01000008">
    <property type="protein sequence ID" value="MSS01551.1"/>
    <property type="molecule type" value="Genomic_DNA"/>
</dbReference>
<gene>
    <name evidence="1" type="ORF">FYJ50_05475</name>
</gene>
<dbReference type="RefSeq" id="WP_154460086.1">
    <property type="nucleotide sequence ID" value="NZ_VUMM01000008.1"/>
</dbReference>
<evidence type="ECO:0000313" key="2">
    <source>
        <dbReference type="Proteomes" id="UP000470082"/>
    </source>
</evidence>
<proteinExistence type="predicted"/>
<reference evidence="1 2" key="1">
    <citation type="submission" date="2019-08" db="EMBL/GenBank/DDBJ databases">
        <title>In-depth cultivation of the pig gut microbiome towards novel bacterial diversity and tailored functional studies.</title>
        <authorList>
            <person name="Wylensek D."/>
            <person name="Hitch T.C.A."/>
            <person name="Clavel T."/>
        </authorList>
    </citation>
    <scope>NUCLEOTIDE SEQUENCE [LARGE SCALE GENOMIC DNA]</scope>
    <source>
        <strain evidence="1 2">LKV-178-WT-2G</strain>
    </source>
</reference>
<evidence type="ECO:0000313" key="1">
    <source>
        <dbReference type="EMBL" id="MSS01551.1"/>
    </source>
</evidence>
<dbReference type="Proteomes" id="UP000470082">
    <property type="component" value="Unassembled WGS sequence"/>
</dbReference>